<dbReference type="Gene3D" id="3.30.70.2390">
    <property type="match status" value="1"/>
</dbReference>
<comment type="caution">
    <text evidence="4">The sequence shown here is derived from an EMBL/GenBank/DDBJ whole genome shotgun (WGS) entry which is preliminary data.</text>
</comment>
<name>A0A177KCA7_9MICO</name>
<feature type="transmembrane region" description="Helical" evidence="2">
    <location>
        <begin position="56"/>
        <end position="78"/>
    </location>
</feature>
<dbReference type="EMBL" id="LSTV01000001">
    <property type="protein sequence ID" value="OAH51012.1"/>
    <property type="molecule type" value="Genomic_DNA"/>
</dbReference>
<feature type="region of interest" description="Disordered" evidence="1">
    <location>
        <begin position="1"/>
        <end position="29"/>
    </location>
</feature>
<dbReference type="InterPro" id="IPR027381">
    <property type="entry name" value="LytR/CpsA/Psr_C"/>
</dbReference>
<keyword evidence="2" id="KW-0812">Transmembrane</keyword>
<keyword evidence="2" id="KW-1133">Transmembrane helix</keyword>
<dbReference type="Pfam" id="PF13399">
    <property type="entry name" value="LytR_C"/>
    <property type="match status" value="1"/>
</dbReference>
<accession>A0A177KCA7</accession>
<dbReference type="Proteomes" id="UP000076998">
    <property type="component" value="Unassembled WGS sequence"/>
</dbReference>
<feature type="compositionally biased region" description="Pro residues" evidence="1">
    <location>
        <begin position="1"/>
        <end position="11"/>
    </location>
</feature>
<evidence type="ECO:0000259" key="3">
    <source>
        <dbReference type="Pfam" id="PF13399"/>
    </source>
</evidence>
<dbReference type="OrthoDB" id="5125199at2"/>
<dbReference type="RefSeq" id="WP_064001525.1">
    <property type="nucleotide sequence ID" value="NZ_LSTV01000001.1"/>
</dbReference>
<reference evidence="4 5" key="1">
    <citation type="submission" date="2016-02" db="EMBL/GenBank/DDBJ databases">
        <authorList>
            <person name="Wen L."/>
            <person name="He K."/>
            <person name="Yang H."/>
        </authorList>
    </citation>
    <scope>NUCLEOTIDE SEQUENCE [LARGE SCALE GENOMIC DNA]</scope>
    <source>
        <strain evidence="4 5">CD11_3</strain>
    </source>
</reference>
<keyword evidence="2" id="KW-0472">Membrane</keyword>
<evidence type="ECO:0000256" key="1">
    <source>
        <dbReference type="SAM" id="MobiDB-lite"/>
    </source>
</evidence>
<evidence type="ECO:0000313" key="4">
    <source>
        <dbReference type="EMBL" id="OAH51012.1"/>
    </source>
</evidence>
<sequence>MPSPTSPPEPEQPTAADPSETAARSAVKDRFDDLPARPARIGAHRAETPRLRVGVIVLWSVVATVAIVAAGVLSTLFATGRLDFSARSAPGSSSQVVAPQVDTSYEVLVLNATPDAALGDAVRQDVIAAGWAEADVQESNASSDDFPTTTVYYGSTADEAAARGLADAIGGAEVSLDDTYQVVAPPETASAGGDPRSQLVVIVGLDFGSE</sequence>
<proteinExistence type="predicted"/>
<organism evidence="4 5">
    <name type="scientific">Microbacterium oleivorans</name>
    <dbReference type="NCBI Taxonomy" id="273677"/>
    <lineage>
        <taxon>Bacteria</taxon>
        <taxon>Bacillati</taxon>
        <taxon>Actinomycetota</taxon>
        <taxon>Actinomycetes</taxon>
        <taxon>Micrococcales</taxon>
        <taxon>Microbacteriaceae</taxon>
        <taxon>Microbacterium</taxon>
    </lineage>
</organism>
<feature type="domain" description="LytR/CpsA/Psr regulator C-terminal" evidence="3">
    <location>
        <begin position="105"/>
        <end position="207"/>
    </location>
</feature>
<gene>
    <name evidence="4" type="ORF">AYL44_01645</name>
</gene>
<dbReference type="AlphaFoldDB" id="A0A177KCA7"/>
<evidence type="ECO:0000256" key="2">
    <source>
        <dbReference type="SAM" id="Phobius"/>
    </source>
</evidence>
<protein>
    <recommendedName>
        <fullName evidence="3">LytR/CpsA/Psr regulator C-terminal domain-containing protein</fullName>
    </recommendedName>
</protein>
<evidence type="ECO:0000313" key="5">
    <source>
        <dbReference type="Proteomes" id="UP000076998"/>
    </source>
</evidence>